<dbReference type="EC" id="2.7.13.3" evidence="2"/>
<name>A0A7Y6NTE6_9BURK</name>
<dbReference type="PANTHER" id="PTHR43711">
    <property type="entry name" value="TWO-COMPONENT HISTIDINE KINASE"/>
    <property type="match status" value="1"/>
</dbReference>
<keyword evidence="9" id="KW-1185">Reference proteome</keyword>
<dbReference type="InterPro" id="IPR005467">
    <property type="entry name" value="His_kinase_dom"/>
</dbReference>
<proteinExistence type="predicted"/>
<gene>
    <name evidence="8" type="ORF">HQN59_24955</name>
</gene>
<keyword evidence="6" id="KW-0902">Two-component regulatory system</keyword>
<dbReference type="Proteomes" id="UP000529637">
    <property type="component" value="Unassembled WGS sequence"/>
</dbReference>
<evidence type="ECO:0000256" key="6">
    <source>
        <dbReference type="ARBA" id="ARBA00023012"/>
    </source>
</evidence>
<dbReference type="SMART" id="SM00387">
    <property type="entry name" value="HATPase_c"/>
    <property type="match status" value="1"/>
</dbReference>
<comment type="catalytic activity">
    <reaction evidence="1">
        <text>ATP + protein L-histidine = ADP + protein N-phospho-L-histidine.</text>
        <dbReference type="EC" id="2.7.13.3"/>
    </reaction>
</comment>
<keyword evidence="4" id="KW-0808">Transferase</keyword>
<dbReference type="PRINTS" id="PR00344">
    <property type="entry name" value="BCTRLSENSOR"/>
</dbReference>
<evidence type="ECO:0000256" key="2">
    <source>
        <dbReference type="ARBA" id="ARBA00012438"/>
    </source>
</evidence>
<dbReference type="InterPro" id="IPR036890">
    <property type="entry name" value="HATPase_C_sf"/>
</dbReference>
<organism evidence="8 9">
    <name type="scientific">Piscinibacter koreensis</name>
    <dbReference type="NCBI Taxonomy" id="2742824"/>
    <lineage>
        <taxon>Bacteria</taxon>
        <taxon>Pseudomonadati</taxon>
        <taxon>Pseudomonadota</taxon>
        <taxon>Betaproteobacteria</taxon>
        <taxon>Burkholderiales</taxon>
        <taxon>Sphaerotilaceae</taxon>
        <taxon>Piscinibacter</taxon>
    </lineage>
</organism>
<dbReference type="CDD" id="cd00082">
    <property type="entry name" value="HisKA"/>
    <property type="match status" value="1"/>
</dbReference>
<evidence type="ECO:0000313" key="8">
    <source>
        <dbReference type="EMBL" id="NUZ08995.1"/>
    </source>
</evidence>
<dbReference type="InterPro" id="IPR050736">
    <property type="entry name" value="Sensor_HK_Regulatory"/>
</dbReference>
<dbReference type="AlphaFoldDB" id="A0A7Y6NTE6"/>
<evidence type="ECO:0000256" key="1">
    <source>
        <dbReference type="ARBA" id="ARBA00000085"/>
    </source>
</evidence>
<dbReference type="RefSeq" id="WP_176071853.1">
    <property type="nucleotide sequence ID" value="NZ_JABWMJ010000023.1"/>
</dbReference>
<dbReference type="SUPFAM" id="SSF47384">
    <property type="entry name" value="Homodimeric domain of signal transducing histidine kinase"/>
    <property type="match status" value="1"/>
</dbReference>
<reference evidence="8 9" key="1">
    <citation type="submission" date="2020-06" db="EMBL/GenBank/DDBJ databases">
        <title>Schlegella sp. ID0723 isolated from air conditioner.</title>
        <authorList>
            <person name="Kim D.Y."/>
            <person name="Kim D.-U."/>
        </authorList>
    </citation>
    <scope>NUCLEOTIDE SEQUENCE [LARGE SCALE GENOMIC DNA]</scope>
    <source>
        <strain evidence="8 9">ID0723</strain>
    </source>
</reference>
<dbReference type="PANTHER" id="PTHR43711:SF1">
    <property type="entry name" value="HISTIDINE KINASE 1"/>
    <property type="match status" value="1"/>
</dbReference>
<dbReference type="SUPFAM" id="SSF55874">
    <property type="entry name" value="ATPase domain of HSP90 chaperone/DNA topoisomerase II/histidine kinase"/>
    <property type="match status" value="1"/>
</dbReference>
<dbReference type="InterPro" id="IPR036097">
    <property type="entry name" value="HisK_dim/P_sf"/>
</dbReference>
<dbReference type="EMBL" id="JABWMJ010000023">
    <property type="protein sequence ID" value="NUZ08995.1"/>
    <property type="molecule type" value="Genomic_DNA"/>
</dbReference>
<dbReference type="InterPro" id="IPR003661">
    <property type="entry name" value="HisK_dim/P_dom"/>
</dbReference>
<comment type="caution">
    <text evidence="8">The sequence shown here is derived from an EMBL/GenBank/DDBJ whole genome shotgun (WGS) entry which is preliminary data.</text>
</comment>
<dbReference type="GO" id="GO:0000155">
    <property type="term" value="F:phosphorelay sensor kinase activity"/>
    <property type="evidence" value="ECO:0007669"/>
    <property type="project" value="InterPro"/>
</dbReference>
<evidence type="ECO:0000313" key="9">
    <source>
        <dbReference type="Proteomes" id="UP000529637"/>
    </source>
</evidence>
<evidence type="ECO:0000256" key="5">
    <source>
        <dbReference type="ARBA" id="ARBA00022777"/>
    </source>
</evidence>
<dbReference type="Gene3D" id="1.10.287.130">
    <property type="match status" value="1"/>
</dbReference>
<evidence type="ECO:0000256" key="4">
    <source>
        <dbReference type="ARBA" id="ARBA00022679"/>
    </source>
</evidence>
<dbReference type="Gene3D" id="3.30.565.10">
    <property type="entry name" value="Histidine kinase-like ATPase, C-terminal domain"/>
    <property type="match status" value="1"/>
</dbReference>
<sequence>MEFGIFIEQNVDLIIKEWEGFARASIPPAESMSTLALRNHSREILLEIAKGMKTNRAGGEPLVRSSGEQEGSETAARLHGELRRASGFTIVQLFAEFRAMRESILALWRHADGTPDREQAIEEIARFNEGIDRAIAQSLDSYERDLDRSRDTFLGVLGHDLRSPLTVVEMSSQILARLDLPAPGQQTVQRIRRSTRTMAQLISDLLEYTRSQLGKGIPIHRKPCDLRQLLDEAIDTAQTSHPAHEFLLELSGDFEIAADAARIQQVLSNLLNNAVHHGAPGTPVALRGSQEEEAVVLTVSNAGAPIPPDALQDIFEPLVQLSRNAAEQPEPGRTNLGLGLFIVREIVRGHGGEIAVRSSAEEGTVFTVRLPRTDNAAGATSIEP</sequence>
<evidence type="ECO:0000259" key="7">
    <source>
        <dbReference type="PROSITE" id="PS50109"/>
    </source>
</evidence>
<accession>A0A7Y6NTE6</accession>
<dbReference type="CDD" id="cd00075">
    <property type="entry name" value="HATPase"/>
    <property type="match status" value="1"/>
</dbReference>
<keyword evidence="5 8" id="KW-0418">Kinase</keyword>
<dbReference type="SMART" id="SM00388">
    <property type="entry name" value="HisKA"/>
    <property type="match status" value="1"/>
</dbReference>
<dbReference type="InterPro" id="IPR003594">
    <property type="entry name" value="HATPase_dom"/>
</dbReference>
<dbReference type="PROSITE" id="PS50109">
    <property type="entry name" value="HIS_KIN"/>
    <property type="match status" value="1"/>
</dbReference>
<dbReference type="Pfam" id="PF02518">
    <property type="entry name" value="HATPase_c"/>
    <property type="match status" value="1"/>
</dbReference>
<dbReference type="Pfam" id="PF00512">
    <property type="entry name" value="HisKA"/>
    <property type="match status" value="1"/>
</dbReference>
<keyword evidence="3" id="KW-0597">Phosphoprotein</keyword>
<protein>
    <recommendedName>
        <fullName evidence="2">histidine kinase</fullName>
        <ecNumber evidence="2">2.7.13.3</ecNumber>
    </recommendedName>
</protein>
<dbReference type="InterPro" id="IPR004358">
    <property type="entry name" value="Sig_transdc_His_kin-like_C"/>
</dbReference>
<feature type="domain" description="Histidine kinase" evidence="7">
    <location>
        <begin position="156"/>
        <end position="374"/>
    </location>
</feature>
<evidence type="ECO:0000256" key="3">
    <source>
        <dbReference type="ARBA" id="ARBA00022553"/>
    </source>
</evidence>